<dbReference type="GO" id="GO:0016020">
    <property type="term" value="C:membrane"/>
    <property type="evidence" value="ECO:0007669"/>
    <property type="project" value="TreeGrafter"/>
</dbReference>
<reference evidence="3 4" key="1">
    <citation type="submission" date="2015-08" db="EMBL/GenBank/DDBJ databases">
        <title>Next Generation Sequencing and Analysis of the Genome of Puccinia sorghi L Schw, the Causal Agent of Maize Common Rust.</title>
        <authorList>
            <person name="Rochi L."/>
            <person name="Burguener G."/>
            <person name="Darino M."/>
            <person name="Turjanski A."/>
            <person name="Kreff E."/>
            <person name="Dieguez M.J."/>
            <person name="Sacco F."/>
        </authorList>
    </citation>
    <scope>NUCLEOTIDE SEQUENCE [LARGE SCALE GENOMIC DNA]</scope>
    <source>
        <strain evidence="3 4">RO10H11247</strain>
    </source>
</reference>
<gene>
    <name evidence="3" type="primary">wrbA</name>
    <name evidence="3" type="ORF">VP01_1822g6</name>
</gene>
<dbReference type="GO" id="GO:0010181">
    <property type="term" value="F:FMN binding"/>
    <property type="evidence" value="ECO:0007669"/>
    <property type="project" value="InterPro"/>
</dbReference>
<dbReference type="Proteomes" id="UP000037035">
    <property type="component" value="Unassembled WGS sequence"/>
</dbReference>
<proteinExistence type="inferred from homology"/>
<comment type="caution">
    <text evidence="3">The sequence shown here is derived from an EMBL/GenBank/DDBJ whole genome shotgun (WGS) entry which is preliminary data.</text>
</comment>
<dbReference type="VEuPathDB" id="FungiDB:VP01_1822g6"/>
<dbReference type="PROSITE" id="PS50902">
    <property type="entry name" value="FLAVODOXIN_LIKE"/>
    <property type="match status" value="1"/>
</dbReference>
<dbReference type="EC" id="1.6.5.2" evidence="3"/>
<sequence length="234" mass="25099">MPAKVALLTYSMYGHIDKLADAIEEGLKASAVAVSRFQFPETLAPEVLQKMHAPPKKSIPVLTDPTILKVSLERKKEMFFKHKAEFDGFLLGFPTRYGRAPAQLSTFFDMTGGLWQTASLHGKFAGIFTSTASQHGGQETTALTTIPFLAHHGIIFVPLGYTNPHLSDNSEVLGGSAWGASTDGTLVFFATRLLDKVAGGDGSRQPTTKELDIALGQGKSFGAVVNQYVAGVAK</sequence>
<keyword evidence="4" id="KW-1185">Reference proteome</keyword>
<dbReference type="GO" id="GO:0003955">
    <property type="term" value="F:NAD(P)H dehydrogenase (quinone) activity"/>
    <property type="evidence" value="ECO:0007669"/>
    <property type="project" value="UniProtKB-EC"/>
</dbReference>
<evidence type="ECO:0000313" key="3">
    <source>
        <dbReference type="EMBL" id="KNZ58987.1"/>
    </source>
</evidence>
<keyword evidence="3" id="KW-0560">Oxidoreductase</keyword>
<dbReference type="InterPro" id="IPR029039">
    <property type="entry name" value="Flavoprotein-like_sf"/>
</dbReference>
<dbReference type="NCBIfam" id="TIGR01755">
    <property type="entry name" value="flav_wrbA"/>
    <property type="match status" value="1"/>
</dbReference>
<dbReference type="PANTHER" id="PTHR30546:SF23">
    <property type="entry name" value="FLAVOPROTEIN-LIKE PROTEIN YCP4-RELATED"/>
    <property type="match status" value="1"/>
</dbReference>
<evidence type="ECO:0000313" key="4">
    <source>
        <dbReference type="Proteomes" id="UP000037035"/>
    </source>
</evidence>
<dbReference type="PANTHER" id="PTHR30546">
    <property type="entry name" value="FLAVODOXIN-RELATED PROTEIN WRBA-RELATED"/>
    <property type="match status" value="1"/>
</dbReference>
<evidence type="ECO:0000256" key="1">
    <source>
        <dbReference type="ARBA" id="ARBA00006961"/>
    </source>
</evidence>
<dbReference type="Gene3D" id="3.40.50.360">
    <property type="match status" value="1"/>
</dbReference>
<feature type="domain" description="Flavodoxin-like" evidence="2">
    <location>
        <begin position="5"/>
        <end position="183"/>
    </location>
</feature>
<dbReference type="SUPFAM" id="SSF52218">
    <property type="entry name" value="Flavoproteins"/>
    <property type="match status" value="1"/>
</dbReference>
<dbReference type="InterPro" id="IPR005025">
    <property type="entry name" value="FMN_Rdtase-like_dom"/>
</dbReference>
<name>A0A0L6VEK5_9BASI</name>
<organism evidence="3 4">
    <name type="scientific">Puccinia sorghi</name>
    <dbReference type="NCBI Taxonomy" id="27349"/>
    <lineage>
        <taxon>Eukaryota</taxon>
        <taxon>Fungi</taxon>
        <taxon>Dikarya</taxon>
        <taxon>Basidiomycota</taxon>
        <taxon>Pucciniomycotina</taxon>
        <taxon>Pucciniomycetes</taxon>
        <taxon>Pucciniales</taxon>
        <taxon>Pucciniaceae</taxon>
        <taxon>Puccinia</taxon>
    </lineage>
</organism>
<accession>A0A0L6VEK5</accession>
<dbReference type="NCBIfam" id="NF002999">
    <property type="entry name" value="PRK03767.1"/>
    <property type="match status" value="1"/>
</dbReference>
<dbReference type="InterPro" id="IPR010089">
    <property type="entry name" value="Flavoprotein_WrbA-like"/>
</dbReference>
<dbReference type="OrthoDB" id="504689at2759"/>
<dbReference type="Pfam" id="PF03358">
    <property type="entry name" value="FMN_red"/>
    <property type="match status" value="1"/>
</dbReference>
<dbReference type="STRING" id="27349.A0A0L6VEK5"/>
<dbReference type="FunFam" id="3.40.50.360:FF:000001">
    <property type="entry name" value="NAD(P)H dehydrogenase (Quinone) FQR1-like"/>
    <property type="match status" value="1"/>
</dbReference>
<protein>
    <submittedName>
        <fullName evidence="3">NAD(P)H:quinone oxidoreductase, type IV</fullName>
        <ecNumber evidence="3">1.6.5.2</ecNumber>
    </submittedName>
</protein>
<comment type="similarity">
    <text evidence="1">Belongs to the WrbA family.</text>
</comment>
<dbReference type="AlphaFoldDB" id="A0A0L6VEK5"/>
<dbReference type="InterPro" id="IPR008254">
    <property type="entry name" value="Flavodoxin/NO_synth"/>
</dbReference>
<dbReference type="EMBL" id="LAVV01006640">
    <property type="protein sequence ID" value="KNZ58987.1"/>
    <property type="molecule type" value="Genomic_DNA"/>
</dbReference>
<evidence type="ECO:0000259" key="2">
    <source>
        <dbReference type="PROSITE" id="PS50902"/>
    </source>
</evidence>